<dbReference type="InterPro" id="IPR053202">
    <property type="entry name" value="EGF_Rcpt_Signaling_Reg"/>
</dbReference>
<dbReference type="GO" id="GO:0008168">
    <property type="term" value="F:methyltransferase activity"/>
    <property type="evidence" value="ECO:0007669"/>
    <property type="project" value="UniProtKB-KW"/>
</dbReference>
<gene>
    <name evidence="3" type="ORF">SAMN02746098_00690</name>
</gene>
<evidence type="ECO:0000313" key="3">
    <source>
        <dbReference type="EMBL" id="SHH31047.1"/>
    </source>
</evidence>
<dbReference type="NCBIfam" id="TIGR01444">
    <property type="entry name" value="fkbM_fam"/>
    <property type="match status" value="1"/>
</dbReference>
<accession>A0A1M5RXF8</accession>
<dbReference type="OrthoDB" id="9801609at2"/>
<dbReference type="Pfam" id="PF05050">
    <property type="entry name" value="Methyltransf_21"/>
    <property type="match status" value="1"/>
</dbReference>
<dbReference type="InterPro" id="IPR006342">
    <property type="entry name" value="FkbM_mtfrase"/>
</dbReference>
<keyword evidence="3" id="KW-0808">Transferase</keyword>
<dbReference type="GO" id="GO:0005886">
    <property type="term" value="C:plasma membrane"/>
    <property type="evidence" value="ECO:0007669"/>
    <property type="project" value="TreeGrafter"/>
</dbReference>
<dbReference type="AlphaFoldDB" id="A0A1M5RXF8"/>
<proteinExistence type="predicted"/>
<dbReference type="Proteomes" id="UP000183954">
    <property type="component" value="Unassembled WGS sequence"/>
</dbReference>
<keyword evidence="1" id="KW-0175">Coiled coil</keyword>
<dbReference type="GO" id="GO:0016197">
    <property type="term" value="P:endosomal transport"/>
    <property type="evidence" value="ECO:0007669"/>
    <property type="project" value="TreeGrafter"/>
</dbReference>
<dbReference type="PANTHER" id="PTHR34009">
    <property type="entry name" value="PROTEIN STAR"/>
    <property type="match status" value="1"/>
</dbReference>
<protein>
    <submittedName>
        <fullName evidence="3">Methyltransferase, FkbM family</fullName>
    </submittedName>
</protein>
<dbReference type="RefSeq" id="WP_073027869.1">
    <property type="nucleotide sequence ID" value="NZ_FQXJ01000003.1"/>
</dbReference>
<dbReference type="EMBL" id="FQXJ01000003">
    <property type="protein sequence ID" value="SHH31047.1"/>
    <property type="molecule type" value="Genomic_DNA"/>
</dbReference>
<evidence type="ECO:0000259" key="2">
    <source>
        <dbReference type="Pfam" id="PF05050"/>
    </source>
</evidence>
<feature type="coiled-coil region" evidence="1">
    <location>
        <begin position="257"/>
        <end position="298"/>
    </location>
</feature>
<evidence type="ECO:0000256" key="1">
    <source>
        <dbReference type="SAM" id="Coils"/>
    </source>
</evidence>
<sequence>MRFISYAQNFEDVMLWRALKHVEIGFYVDVGANDPQHDSVTKAFYERGWRGINIEPVSQWFNRLVSERTRDINLQVAVGAQSGETIIYDLPDTGLSTMDKSIAERHETERGYRKVEYKVHVKTLTEICINLHIAPIHFLKIDVEGAENEVLEGIDFSKLRPWIVVVESTLPNTQIEDYANWEPILLNANYDYVYFDGLNRFYVAQEHPELRKSFITPPNVFDDFATQEVSIANAHIEYLTLQLDEINRMMTEQNSTIVEQQINNQHQTLQLDELNQKLTETQTALTEQQARAQHLQDEWNTANAKIDELNHYSQHWWTVADGLNQEMQAAYHSKSWRITGPLRMVMKFLRQLSFFLLRMVRWMLSLPKRIVKRTVSIAVLYVLARPSLKAKGTNLLAKHPEFKARLRSVVSNNGILVHRSGSAEPSRLPIPDQSENLHLNPNIAQLSSHARHIYEDLTGAIAKHQKEDN</sequence>
<name>A0A1M5RXF8_9FIRM</name>
<dbReference type="PANTHER" id="PTHR34009:SF2">
    <property type="entry name" value="PROTEIN STAR"/>
    <property type="match status" value="1"/>
</dbReference>
<dbReference type="GO" id="GO:0005737">
    <property type="term" value="C:cytoplasm"/>
    <property type="evidence" value="ECO:0007669"/>
    <property type="project" value="GOC"/>
</dbReference>
<keyword evidence="3" id="KW-0489">Methyltransferase</keyword>
<dbReference type="Gene3D" id="3.40.50.150">
    <property type="entry name" value="Vaccinia Virus protein VP39"/>
    <property type="match status" value="1"/>
</dbReference>
<dbReference type="STRING" id="1121420.SAMN02746098_00690"/>
<reference evidence="4" key="1">
    <citation type="submission" date="2016-11" db="EMBL/GenBank/DDBJ databases">
        <authorList>
            <person name="Varghese N."/>
            <person name="Submissions S."/>
        </authorList>
    </citation>
    <scope>NUCLEOTIDE SEQUENCE [LARGE SCALE GENOMIC DNA]</scope>
    <source>
        <strain evidence="4">DSM 15449</strain>
    </source>
</reference>
<keyword evidence="4" id="KW-1185">Reference proteome</keyword>
<feature type="domain" description="Methyltransferase FkbM" evidence="2">
    <location>
        <begin position="29"/>
        <end position="192"/>
    </location>
</feature>
<dbReference type="GO" id="GO:0006888">
    <property type="term" value="P:endoplasmic reticulum to Golgi vesicle-mediated transport"/>
    <property type="evidence" value="ECO:0007669"/>
    <property type="project" value="TreeGrafter"/>
</dbReference>
<dbReference type="InterPro" id="IPR029063">
    <property type="entry name" value="SAM-dependent_MTases_sf"/>
</dbReference>
<dbReference type="GO" id="GO:0032259">
    <property type="term" value="P:methylation"/>
    <property type="evidence" value="ECO:0007669"/>
    <property type="project" value="UniProtKB-KW"/>
</dbReference>
<evidence type="ECO:0000313" key="4">
    <source>
        <dbReference type="Proteomes" id="UP000183954"/>
    </source>
</evidence>
<dbReference type="SUPFAM" id="SSF53335">
    <property type="entry name" value="S-adenosyl-L-methionine-dependent methyltransferases"/>
    <property type="match status" value="1"/>
</dbReference>
<organism evidence="3 4">
    <name type="scientific">Desulfosporosinus lacus DSM 15449</name>
    <dbReference type="NCBI Taxonomy" id="1121420"/>
    <lineage>
        <taxon>Bacteria</taxon>
        <taxon>Bacillati</taxon>
        <taxon>Bacillota</taxon>
        <taxon>Clostridia</taxon>
        <taxon>Eubacteriales</taxon>
        <taxon>Desulfitobacteriaceae</taxon>
        <taxon>Desulfosporosinus</taxon>
    </lineage>
</organism>